<comment type="caution">
    <text evidence="3">The sequence shown here is derived from an EMBL/GenBank/DDBJ whole genome shotgun (WGS) entry which is preliminary data.</text>
</comment>
<organism evidence="3 4">
    <name type="scientific">Rhodoglobus aureus</name>
    <dbReference type="NCBI Taxonomy" id="191497"/>
    <lineage>
        <taxon>Bacteria</taxon>
        <taxon>Bacillati</taxon>
        <taxon>Actinomycetota</taxon>
        <taxon>Actinomycetes</taxon>
        <taxon>Micrococcales</taxon>
        <taxon>Microbacteriaceae</taxon>
        <taxon>Rhodoglobus</taxon>
    </lineage>
</organism>
<evidence type="ECO:0000313" key="3">
    <source>
        <dbReference type="EMBL" id="GAA1228114.1"/>
    </source>
</evidence>
<dbReference type="Pfam" id="PF19853">
    <property type="entry name" value="DUF6328"/>
    <property type="match status" value="1"/>
</dbReference>
<feature type="transmembrane region" description="Helical" evidence="2">
    <location>
        <begin position="110"/>
        <end position="134"/>
    </location>
</feature>
<keyword evidence="2" id="KW-0472">Membrane</keyword>
<feature type="compositionally biased region" description="Basic and acidic residues" evidence="1">
    <location>
        <begin position="12"/>
        <end position="25"/>
    </location>
</feature>
<keyword evidence="2" id="KW-1133">Transmembrane helix</keyword>
<dbReference type="InterPro" id="IPR046291">
    <property type="entry name" value="DUF6328"/>
</dbReference>
<feature type="compositionally biased region" description="Polar residues" evidence="1">
    <location>
        <begin position="1"/>
        <end position="11"/>
    </location>
</feature>
<keyword evidence="2" id="KW-0812">Transmembrane</keyword>
<evidence type="ECO:0000256" key="2">
    <source>
        <dbReference type="SAM" id="Phobius"/>
    </source>
</evidence>
<name>A0ABP4GPR5_9MICO</name>
<dbReference type="EMBL" id="BAAAKW010000071">
    <property type="protein sequence ID" value="GAA1228114.1"/>
    <property type="molecule type" value="Genomic_DNA"/>
</dbReference>
<feature type="transmembrane region" description="Helical" evidence="2">
    <location>
        <begin position="67"/>
        <end position="90"/>
    </location>
</feature>
<protein>
    <submittedName>
        <fullName evidence="3">DUF6328 family protein</fullName>
    </submittedName>
</protein>
<keyword evidence="4" id="KW-1185">Reference proteome</keyword>
<dbReference type="Proteomes" id="UP001500943">
    <property type="component" value="Unassembled WGS sequence"/>
</dbReference>
<feature type="region of interest" description="Disordered" evidence="1">
    <location>
        <begin position="1"/>
        <end position="25"/>
    </location>
</feature>
<accession>A0ABP4GPR5</accession>
<gene>
    <name evidence="3" type="ORF">GCM10009655_28420</name>
</gene>
<sequence>MEMSTNESATASHRDGRDETATERSDRNWTEILQELRVIQTGTQILTGFLLTLAFQTRFTELDQYQVTIYLALVAAAVLATALALTPVSLHRALFARKAKPQLVTASDRLLKVTLVVVSLTLAGTAMLIFDVVAGRPAGVAAGVLAASLAIVLWLVMPALAKKYLTHAHNT</sequence>
<evidence type="ECO:0000256" key="1">
    <source>
        <dbReference type="SAM" id="MobiDB-lite"/>
    </source>
</evidence>
<evidence type="ECO:0000313" key="4">
    <source>
        <dbReference type="Proteomes" id="UP001500943"/>
    </source>
</evidence>
<feature type="transmembrane region" description="Helical" evidence="2">
    <location>
        <begin position="140"/>
        <end position="161"/>
    </location>
</feature>
<proteinExistence type="predicted"/>
<reference evidence="4" key="1">
    <citation type="journal article" date="2019" name="Int. J. Syst. Evol. Microbiol.">
        <title>The Global Catalogue of Microorganisms (GCM) 10K type strain sequencing project: providing services to taxonomists for standard genome sequencing and annotation.</title>
        <authorList>
            <consortium name="The Broad Institute Genomics Platform"/>
            <consortium name="The Broad Institute Genome Sequencing Center for Infectious Disease"/>
            <person name="Wu L."/>
            <person name="Ma J."/>
        </authorList>
    </citation>
    <scope>NUCLEOTIDE SEQUENCE [LARGE SCALE GENOMIC DNA]</scope>
    <source>
        <strain evidence="4">JCM 12762</strain>
    </source>
</reference>